<keyword evidence="3" id="KW-1185">Reference proteome</keyword>
<proteinExistence type="predicted"/>
<dbReference type="InterPro" id="IPR007048">
    <property type="entry name" value="IraD/Gp25-like"/>
</dbReference>
<evidence type="ECO:0000313" key="3">
    <source>
        <dbReference type="Proteomes" id="UP000481327"/>
    </source>
</evidence>
<evidence type="ECO:0000259" key="1">
    <source>
        <dbReference type="Pfam" id="PF04965"/>
    </source>
</evidence>
<dbReference type="Pfam" id="PF04965">
    <property type="entry name" value="GPW_gp25"/>
    <property type="match status" value="1"/>
</dbReference>
<reference evidence="2 3" key="1">
    <citation type="submission" date="2019-09" db="EMBL/GenBank/DDBJ databases">
        <title>Polymorphobacter sp. isolated from a lake in China.</title>
        <authorList>
            <person name="Liu Z."/>
        </authorList>
    </citation>
    <scope>NUCLEOTIDE SEQUENCE [LARGE SCALE GENOMIC DNA]</scope>
    <source>
        <strain evidence="2 3">D40P</strain>
    </source>
</reference>
<organism evidence="2 3">
    <name type="scientific">Sandarakinorhabdus fusca</name>
    <dbReference type="NCBI Taxonomy" id="1439888"/>
    <lineage>
        <taxon>Bacteria</taxon>
        <taxon>Pseudomonadati</taxon>
        <taxon>Pseudomonadota</taxon>
        <taxon>Alphaproteobacteria</taxon>
        <taxon>Sphingomonadales</taxon>
        <taxon>Sphingosinicellaceae</taxon>
        <taxon>Sandarakinorhabdus</taxon>
    </lineage>
</organism>
<dbReference type="SUPFAM" id="SSF160719">
    <property type="entry name" value="gpW/gp25-like"/>
    <property type="match status" value="1"/>
</dbReference>
<evidence type="ECO:0000313" key="2">
    <source>
        <dbReference type="EMBL" id="MQT17270.1"/>
    </source>
</evidence>
<gene>
    <name evidence="2" type="ORF">F3168_08330</name>
</gene>
<protein>
    <recommendedName>
        <fullName evidence="1">IraD/Gp25-like domain-containing protein</fullName>
    </recommendedName>
</protein>
<feature type="domain" description="IraD/Gp25-like" evidence="1">
    <location>
        <begin position="21"/>
        <end position="106"/>
    </location>
</feature>
<accession>A0A7C9GQ56</accession>
<name>A0A7C9GQ56_9SPHN</name>
<sequence>MAIDFPFAFAATGRTATCDTDTHVRRMIEQLLLTRPGERVNRPDFGGGLMHALFGAASPEAALALELTARGALHRYLGDLIEVGALTARADDATLVVDVSYAIRRTGDRRVASFPVGSPT</sequence>
<dbReference type="AlphaFoldDB" id="A0A7C9GQ56"/>
<dbReference type="EMBL" id="WIOL01000002">
    <property type="protein sequence ID" value="MQT17270.1"/>
    <property type="molecule type" value="Genomic_DNA"/>
</dbReference>
<comment type="caution">
    <text evidence="2">The sequence shown here is derived from an EMBL/GenBank/DDBJ whole genome shotgun (WGS) entry which is preliminary data.</text>
</comment>
<dbReference type="Gene3D" id="3.10.450.40">
    <property type="match status" value="1"/>
</dbReference>
<dbReference type="Proteomes" id="UP000481327">
    <property type="component" value="Unassembled WGS sequence"/>
</dbReference>